<reference evidence="2 3" key="1">
    <citation type="submission" date="2018-12" db="EMBL/GenBank/DDBJ databases">
        <authorList>
            <person name="Yu L."/>
        </authorList>
    </citation>
    <scope>NUCLEOTIDE SEQUENCE [LARGE SCALE GENOMIC DNA]</scope>
    <source>
        <strain evidence="2 3">HAW-EB2</strain>
    </source>
</reference>
<feature type="transmembrane region" description="Helical" evidence="1">
    <location>
        <begin position="12"/>
        <end position="37"/>
    </location>
</feature>
<name>A0A3S0ISE3_9GAMM</name>
<feature type="transmembrane region" description="Helical" evidence="1">
    <location>
        <begin position="351"/>
        <end position="371"/>
    </location>
</feature>
<feature type="transmembrane region" description="Helical" evidence="1">
    <location>
        <begin position="141"/>
        <end position="162"/>
    </location>
</feature>
<dbReference type="RefSeq" id="WP_126520271.1">
    <property type="nucleotide sequence ID" value="NZ_RXNU01000005.1"/>
</dbReference>
<feature type="transmembrane region" description="Helical" evidence="1">
    <location>
        <begin position="277"/>
        <end position="295"/>
    </location>
</feature>
<accession>A0A3S0ISE3</accession>
<evidence type="ECO:0000313" key="2">
    <source>
        <dbReference type="EMBL" id="RTR38655.1"/>
    </source>
</evidence>
<feature type="transmembrane region" description="Helical" evidence="1">
    <location>
        <begin position="301"/>
        <end position="320"/>
    </location>
</feature>
<dbReference type="Proteomes" id="UP000267448">
    <property type="component" value="Unassembled WGS sequence"/>
</dbReference>
<keyword evidence="3" id="KW-1185">Reference proteome</keyword>
<dbReference type="AlphaFoldDB" id="A0A3S0ISE3"/>
<proteinExistence type="predicted"/>
<keyword evidence="1" id="KW-0812">Transmembrane</keyword>
<gene>
    <name evidence="2" type="ORF">EKG38_10775</name>
</gene>
<dbReference type="EMBL" id="RXNU01000005">
    <property type="protein sequence ID" value="RTR38655.1"/>
    <property type="molecule type" value="Genomic_DNA"/>
</dbReference>
<comment type="caution">
    <text evidence="2">The sequence shown here is derived from an EMBL/GenBank/DDBJ whole genome shotgun (WGS) entry which is preliminary data.</text>
</comment>
<evidence type="ECO:0000313" key="3">
    <source>
        <dbReference type="Proteomes" id="UP000267448"/>
    </source>
</evidence>
<protein>
    <submittedName>
        <fullName evidence="2">Uncharacterized protein</fullName>
    </submittedName>
</protein>
<feature type="transmembrane region" description="Helical" evidence="1">
    <location>
        <begin position="183"/>
        <end position="203"/>
    </location>
</feature>
<organism evidence="2 3">
    <name type="scientific">Shewanella canadensis</name>
    <dbReference type="NCBI Taxonomy" id="271096"/>
    <lineage>
        <taxon>Bacteria</taxon>
        <taxon>Pseudomonadati</taxon>
        <taxon>Pseudomonadota</taxon>
        <taxon>Gammaproteobacteria</taxon>
        <taxon>Alteromonadales</taxon>
        <taxon>Shewanellaceae</taxon>
        <taxon>Shewanella</taxon>
    </lineage>
</organism>
<sequence length="439" mass="48624">MNEECNNIGSKVTIAIITSILCLVLSIVPAAFSVFYGIESVHHSVPFEIKYYILPIAVGIATLMIIVKICSECIRPNETSSVIFIDELVTTVKAMIIILILSSAVLIGIFLNKELIEAAWIVAVSWNPDTMATISEYLGAYNVPFTIALVYIVATWIFLRLFSHLLNNKRGQSAFYEPLPITLGSFTARISIIIVALVISGLGEEFAKYGLEAFQRLLINKDAFILVTIGVLISTMMLTIVMELFLRVKKMKGQNRHVKQSFLAELLFGLLHDSVKFTIVAIYASIVALLLLFGFDNGAEITNMVFFSLILFASLSVFLGRTIKQRLIIFAAPTLSLFGLIFFVSTLLVPILTFLPLAVIFIFIMGAASNVEAADKAKFSRLVNSGMSASEAHEVLKAKSDAELYDRRAKENEVTFTGMRNDQLARDSRNKAKVLKSKY</sequence>
<feature type="transmembrane region" description="Helical" evidence="1">
    <location>
        <begin position="223"/>
        <end position="246"/>
    </location>
</feature>
<feature type="transmembrane region" description="Helical" evidence="1">
    <location>
        <begin position="327"/>
        <end position="345"/>
    </location>
</feature>
<feature type="transmembrane region" description="Helical" evidence="1">
    <location>
        <begin position="49"/>
        <end position="67"/>
    </location>
</feature>
<keyword evidence="1" id="KW-1133">Transmembrane helix</keyword>
<keyword evidence="1" id="KW-0472">Membrane</keyword>
<feature type="transmembrane region" description="Helical" evidence="1">
    <location>
        <begin position="88"/>
        <end position="111"/>
    </location>
</feature>
<evidence type="ECO:0000256" key="1">
    <source>
        <dbReference type="SAM" id="Phobius"/>
    </source>
</evidence>